<organism evidence="1 2">
    <name type="scientific">Macleaya cordata</name>
    <name type="common">Five-seeded plume-poppy</name>
    <name type="synonym">Bocconia cordata</name>
    <dbReference type="NCBI Taxonomy" id="56857"/>
    <lineage>
        <taxon>Eukaryota</taxon>
        <taxon>Viridiplantae</taxon>
        <taxon>Streptophyta</taxon>
        <taxon>Embryophyta</taxon>
        <taxon>Tracheophyta</taxon>
        <taxon>Spermatophyta</taxon>
        <taxon>Magnoliopsida</taxon>
        <taxon>Ranunculales</taxon>
        <taxon>Papaveraceae</taxon>
        <taxon>Papaveroideae</taxon>
        <taxon>Macleaya</taxon>
    </lineage>
</organism>
<dbReference type="AlphaFoldDB" id="A0A200QPN2"/>
<dbReference type="Proteomes" id="UP000195402">
    <property type="component" value="Unassembled WGS sequence"/>
</dbReference>
<dbReference type="EMBL" id="MVGT01001382">
    <property type="protein sequence ID" value="OVA12426.1"/>
    <property type="molecule type" value="Genomic_DNA"/>
</dbReference>
<dbReference type="InParanoid" id="A0A200QPN2"/>
<dbReference type="FunCoup" id="A0A200QPN2">
    <property type="interactions" value="3"/>
</dbReference>
<sequence>MGRLSNARKIRNNNLEIKKKNLKLVPKLEDSLILNSLPKGTKPPNSSPSKKGHSVVLDRKLFSTSTITLHHLPSITNIRILQSVPSPGIGH</sequence>
<protein>
    <submittedName>
        <fullName evidence="1">Uncharacterized protein</fullName>
    </submittedName>
</protein>
<accession>A0A200QPN2</accession>
<comment type="caution">
    <text evidence="1">The sequence shown here is derived from an EMBL/GenBank/DDBJ whole genome shotgun (WGS) entry which is preliminary data.</text>
</comment>
<evidence type="ECO:0000313" key="1">
    <source>
        <dbReference type="EMBL" id="OVA12426.1"/>
    </source>
</evidence>
<dbReference type="OrthoDB" id="1915362at2759"/>
<reference evidence="1 2" key="1">
    <citation type="journal article" date="2017" name="Mol. Plant">
        <title>The Genome of Medicinal Plant Macleaya cordata Provides New Insights into Benzylisoquinoline Alkaloids Metabolism.</title>
        <authorList>
            <person name="Liu X."/>
            <person name="Liu Y."/>
            <person name="Huang P."/>
            <person name="Ma Y."/>
            <person name="Qing Z."/>
            <person name="Tang Q."/>
            <person name="Cao H."/>
            <person name="Cheng P."/>
            <person name="Zheng Y."/>
            <person name="Yuan Z."/>
            <person name="Zhou Y."/>
            <person name="Liu J."/>
            <person name="Tang Z."/>
            <person name="Zhuo Y."/>
            <person name="Zhang Y."/>
            <person name="Yu L."/>
            <person name="Huang J."/>
            <person name="Yang P."/>
            <person name="Peng Q."/>
            <person name="Zhang J."/>
            <person name="Jiang W."/>
            <person name="Zhang Z."/>
            <person name="Lin K."/>
            <person name="Ro D.K."/>
            <person name="Chen X."/>
            <person name="Xiong X."/>
            <person name="Shang Y."/>
            <person name="Huang S."/>
            <person name="Zeng J."/>
        </authorList>
    </citation>
    <scope>NUCLEOTIDE SEQUENCE [LARGE SCALE GENOMIC DNA]</scope>
    <source>
        <strain evidence="2">cv. BLH2017</strain>
        <tissue evidence="1">Root</tissue>
    </source>
</reference>
<gene>
    <name evidence="1" type="ORF">BVC80_1793g20</name>
</gene>
<name>A0A200QPN2_MACCD</name>
<keyword evidence="2" id="KW-1185">Reference proteome</keyword>
<proteinExistence type="predicted"/>
<evidence type="ECO:0000313" key="2">
    <source>
        <dbReference type="Proteomes" id="UP000195402"/>
    </source>
</evidence>
<dbReference type="OMA" id="AFAWSTE"/>